<keyword evidence="10" id="KW-1003">Cell membrane</keyword>
<comment type="function">
    <text evidence="1 10">Involved in lipopolysaccharide (LPS) biosynthesis. Catalyzes the transfer of 3-deoxy-D-manno-octulosonate (Kdo) residue(s) from CMP-Kdo to lipid IV(A), the tetraacyldisaccharide-1,4'-bisphosphate precursor of lipid A.</text>
</comment>
<feature type="domain" description="3-deoxy-D-manno-octulosonic-acid transferase N-terminal" evidence="11">
    <location>
        <begin position="29"/>
        <end position="203"/>
    </location>
</feature>
<dbReference type="GO" id="GO:0009245">
    <property type="term" value="P:lipid A biosynthetic process"/>
    <property type="evidence" value="ECO:0007669"/>
    <property type="project" value="TreeGrafter"/>
</dbReference>
<evidence type="ECO:0000313" key="13">
    <source>
        <dbReference type="Proteomes" id="UP000585681"/>
    </source>
</evidence>
<gene>
    <name evidence="12" type="ORF">GGR17_000331</name>
</gene>
<dbReference type="UniPathway" id="UPA00958"/>
<protein>
    <recommendedName>
        <fullName evidence="4 10">3-deoxy-D-manno-octulosonic acid transferase</fullName>
        <shortName evidence="10">Kdo transferase</shortName>
        <ecNumber evidence="3 10">2.4.99.12</ecNumber>
    </recommendedName>
    <alternativeName>
        <fullName evidence="6 10">Lipid IV(A) 3-deoxy-D-manno-octulosonic acid transferase</fullName>
    </alternativeName>
</protein>
<keyword evidence="5 10" id="KW-0808">Transferase</keyword>
<proteinExistence type="inferred from homology"/>
<evidence type="ECO:0000259" key="11">
    <source>
        <dbReference type="Pfam" id="PF04413"/>
    </source>
</evidence>
<dbReference type="GO" id="GO:0005886">
    <property type="term" value="C:plasma membrane"/>
    <property type="evidence" value="ECO:0007669"/>
    <property type="project" value="UniProtKB-SubCell"/>
</dbReference>
<evidence type="ECO:0000256" key="10">
    <source>
        <dbReference type="RuleBase" id="RU365103"/>
    </source>
</evidence>
<comment type="subcellular location">
    <subcellularLocation>
        <location evidence="10">Cell membrane</location>
    </subcellularLocation>
</comment>
<evidence type="ECO:0000256" key="4">
    <source>
        <dbReference type="ARBA" id="ARBA00019077"/>
    </source>
</evidence>
<evidence type="ECO:0000256" key="1">
    <source>
        <dbReference type="ARBA" id="ARBA00003394"/>
    </source>
</evidence>
<accession>A0A840C633</accession>
<dbReference type="GO" id="GO:0009244">
    <property type="term" value="P:lipopolysaccharide core region biosynthetic process"/>
    <property type="evidence" value="ECO:0007669"/>
    <property type="project" value="UniProtKB-UniRule"/>
</dbReference>
<comment type="pathway">
    <text evidence="2 10">Bacterial outer membrane biogenesis; LPS core biosynthesis.</text>
</comment>
<keyword evidence="12" id="KW-0328">Glycosyltransferase</keyword>
<dbReference type="Gene3D" id="3.40.50.11720">
    <property type="entry name" value="3-Deoxy-D-manno-octulosonic-acid transferase, N-terminal domain"/>
    <property type="match status" value="1"/>
</dbReference>
<keyword evidence="13" id="KW-1185">Reference proteome</keyword>
<dbReference type="PANTHER" id="PTHR42755">
    <property type="entry name" value="3-DEOXY-MANNO-OCTULOSONATE CYTIDYLYLTRANSFERASE"/>
    <property type="match status" value="1"/>
</dbReference>
<feature type="active site" description="Proton acceptor" evidence="8">
    <location>
        <position position="54"/>
    </location>
</feature>
<name>A0A840C633_9RHOB</name>
<dbReference type="PANTHER" id="PTHR42755:SF1">
    <property type="entry name" value="3-DEOXY-D-MANNO-OCTULOSONIC ACID TRANSFERASE, MITOCHONDRIAL-RELATED"/>
    <property type="match status" value="1"/>
</dbReference>
<organism evidence="12 13">
    <name type="scientific">Actibacterium naphthalenivorans</name>
    <dbReference type="NCBI Taxonomy" id="1614693"/>
    <lineage>
        <taxon>Bacteria</taxon>
        <taxon>Pseudomonadati</taxon>
        <taxon>Pseudomonadota</taxon>
        <taxon>Alphaproteobacteria</taxon>
        <taxon>Rhodobacterales</taxon>
        <taxon>Roseobacteraceae</taxon>
        <taxon>Actibacterium</taxon>
    </lineage>
</organism>
<dbReference type="Gene3D" id="3.40.50.2000">
    <property type="entry name" value="Glycogen Phosphorylase B"/>
    <property type="match status" value="1"/>
</dbReference>
<evidence type="ECO:0000256" key="3">
    <source>
        <dbReference type="ARBA" id="ARBA00012621"/>
    </source>
</evidence>
<dbReference type="EC" id="2.4.99.12" evidence="3 10"/>
<evidence type="ECO:0000256" key="7">
    <source>
        <dbReference type="ARBA" id="ARBA00049183"/>
    </source>
</evidence>
<dbReference type="InterPro" id="IPR007507">
    <property type="entry name" value="Glycos_transf_N"/>
</dbReference>
<dbReference type="InterPro" id="IPR038107">
    <property type="entry name" value="Glycos_transf_N_sf"/>
</dbReference>
<comment type="caution">
    <text evidence="12">The sequence shown here is derived from an EMBL/GenBank/DDBJ whole genome shotgun (WGS) entry which is preliminary data.</text>
</comment>
<evidence type="ECO:0000256" key="8">
    <source>
        <dbReference type="PIRSR" id="PIRSR639901-1"/>
    </source>
</evidence>
<feature type="site" description="Transition state stabilizer" evidence="9">
    <location>
        <position position="124"/>
    </location>
</feature>
<dbReference type="GO" id="GO:0043842">
    <property type="term" value="F:Kdo transferase activity"/>
    <property type="evidence" value="ECO:0007669"/>
    <property type="project" value="UniProtKB-EC"/>
</dbReference>
<keyword evidence="10" id="KW-0448">Lipopolysaccharide biosynthesis</keyword>
<evidence type="ECO:0000256" key="5">
    <source>
        <dbReference type="ARBA" id="ARBA00022679"/>
    </source>
</evidence>
<evidence type="ECO:0000256" key="9">
    <source>
        <dbReference type="PIRSR" id="PIRSR639901-2"/>
    </source>
</evidence>
<comment type="similarity">
    <text evidence="10">Belongs to the glycosyltransferase group 1 family.</text>
</comment>
<feature type="site" description="Transition state stabilizer" evidence="9">
    <location>
        <position position="202"/>
    </location>
</feature>
<dbReference type="EMBL" id="JACIEQ010000001">
    <property type="protein sequence ID" value="MBB4020540.1"/>
    <property type="molecule type" value="Genomic_DNA"/>
</dbReference>
<evidence type="ECO:0000256" key="2">
    <source>
        <dbReference type="ARBA" id="ARBA00004713"/>
    </source>
</evidence>
<keyword evidence="10" id="KW-0472">Membrane</keyword>
<dbReference type="AlphaFoldDB" id="A0A840C633"/>
<dbReference type="RefSeq" id="WP_054538352.1">
    <property type="nucleotide sequence ID" value="NZ_JACIEQ010000001.1"/>
</dbReference>
<reference evidence="12" key="1">
    <citation type="submission" date="2020-08" db="EMBL/GenBank/DDBJ databases">
        <title>Genomic Encyclopedia of Type Strains, Phase IV (KMG-IV): sequencing the most valuable type-strain genomes for metagenomic binning, comparative biology and taxonomic classification.</title>
        <authorList>
            <person name="Goeker M."/>
        </authorList>
    </citation>
    <scope>NUCLEOTIDE SEQUENCE [LARGE SCALE GENOMIC DNA]</scope>
    <source>
        <strain evidence="12">DSM 105040</strain>
    </source>
</reference>
<evidence type="ECO:0000313" key="12">
    <source>
        <dbReference type="EMBL" id="MBB4020540.1"/>
    </source>
</evidence>
<dbReference type="Proteomes" id="UP000585681">
    <property type="component" value="Unassembled WGS sequence"/>
</dbReference>
<dbReference type="InterPro" id="IPR039901">
    <property type="entry name" value="Kdotransferase"/>
</dbReference>
<comment type="catalytic activity">
    <reaction evidence="7 10">
        <text>lipid IVA (E. coli) + CMP-3-deoxy-beta-D-manno-octulosonate = alpha-Kdo-(2-&gt;6)-lipid IVA (E. coli) + CMP + H(+)</text>
        <dbReference type="Rhea" id="RHEA:28066"/>
        <dbReference type="ChEBI" id="CHEBI:15378"/>
        <dbReference type="ChEBI" id="CHEBI:58603"/>
        <dbReference type="ChEBI" id="CHEBI:60364"/>
        <dbReference type="ChEBI" id="CHEBI:60377"/>
        <dbReference type="ChEBI" id="CHEBI:85987"/>
        <dbReference type="EC" id="2.4.99.12"/>
    </reaction>
</comment>
<dbReference type="Pfam" id="PF04413">
    <property type="entry name" value="Glycos_transf_N"/>
    <property type="match status" value="1"/>
</dbReference>
<sequence>MFVYRLLLCLAAPYFALKLWRGAPEGAVQQRLGGDGGGARAGAVFWLHAASNGELTAARPLIDTLLARDPRLSLVVTCNSDSGRALVERWGLGRVSARLAPLDYRLTLRRFIANWQPDALILVESELWPNRMVTMNELSRPVVIVSARMSEKSAAFWRRLPGLARRVMGTISFLSAQDAASEARFVTLGLSDAQIGEAQNLKLQGRKGAFDKAEKTRLSGVFSRDKTMLAASTHEGEETLLIRGFKEAQAQQPGLKLILAPRHPRRSAEIRALLAGHDMRFATRSLGEEPDAQTQVYLADTLGEMPLWYELAATTFVGGSLVTRGGHTPLEPAAHGSALLHGPHLDNFAEVYAALQENGASIRITGSAELAHALLSLSAADRAEMAARANRVIAGLQGDAGLTAIADKIADLTRGVALQAPGQSS</sequence>
<evidence type="ECO:0000256" key="6">
    <source>
        <dbReference type="ARBA" id="ARBA00031445"/>
    </source>
</evidence>